<reference evidence="4 5" key="1">
    <citation type="journal article" date="2020" name="Nat. Food">
        <title>A phased Vanilla planifolia genome enables genetic improvement of flavour and production.</title>
        <authorList>
            <person name="Hasing T."/>
            <person name="Tang H."/>
            <person name="Brym M."/>
            <person name="Khazi F."/>
            <person name="Huang T."/>
            <person name="Chambers A.H."/>
        </authorList>
    </citation>
    <scope>NUCLEOTIDE SEQUENCE [LARGE SCALE GENOMIC DNA]</scope>
    <source>
        <tissue evidence="3">Leaf</tissue>
    </source>
</reference>
<protein>
    <submittedName>
        <fullName evidence="3">Uncharacterized protein</fullName>
    </submittedName>
</protein>
<dbReference type="EMBL" id="JADCNM010000560">
    <property type="protein sequence ID" value="KAG0446632.1"/>
    <property type="molecule type" value="Genomic_DNA"/>
</dbReference>
<dbReference type="AlphaFoldDB" id="A0A835P9Z4"/>
<evidence type="ECO:0000313" key="3">
    <source>
        <dbReference type="EMBL" id="KAG0446682.1"/>
    </source>
</evidence>
<evidence type="ECO:0000313" key="2">
    <source>
        <dbReference type="EMBL" id="KAG0446632.1"/>
    </source>
</evidence>
<gene>
    <name evidence="3" type="ORF">HPP92_028724</name>
    <name evidence="2" type="ORF">HPP92_028736</name>
</gene>
<evidence type="ECO:0000313" key="5">
    <source>
        <dbReference type="Proteomes" id="UP000639772"/>
    </source>
</evidence>
<dbReference type="Proteomes" id="UP000636800">
    <property type="component" value="Unassembled WGS sequence"/>
</dbReference>
<evidence type="ECO:0000256" key="1">
    <source>
        <dbReference type="SAM" id="MobiDB-lite"/>
    </source>
</evidence>
<evidence type="ECO:0000313" key="4">
    <source>
        <dbReference type="Proteomes" id="UP000636800"/>
    </source>
</evidence>
<name>A0A835P9Z4_VANPL</name>
<dbReference type="EMBL" id="JADCNL010000559">
    <property type="protein sequence ID" value="KAG0446682.1"/>
    <property type="molecule type" value="Genomic_DNA"/>
</dbReference>
<accession>A0A835P9Z4</accession>
<comment type="caution">
    <text evidence="3">The sequence shown here is derived from an EMBL/GenBank/DDBJ whole genome shotgun (WGS) entry which is preliminary data.</text>
</comment>
<keyword evidence="4" id="KW-1185">Reference proteome</keyword>
<dbReference type="Proteomes" id="UP000639772">
    <property type="component" value="Unassembled WGS sequence"/>
</dbReference>
<sequence>MTPRRADRGLPPLSSRPAADIAVSPRQPNRFHGLVPTPPGSRWWSTDVSNNRRVVFRGPRLGNLDLRSTASMYLAEFRQGA</sequence>
<feature type="region of interest" description="Disordered" evidence="1">
    <location>
        <begin position="1"/>
        <end position="41"/>
    </location>
</feature>
<proteinExistence type="predicted"/>
<organism evidence="3 4">
    <name type="scientific">Vanilla planifolia</name>
    <name type="common">Vanilla</name>
    <dbReference type="NCBI Taxonomy" id="51239"/>
    <lineage>
        <taxon>Eukaryota</taxon>
        <taxon>Viridiplantae</taxon>
        <taxon>Streptophyta</taxon>
        <taxon>Embryophyta</taxon>
        <taxon>Tracheophyta</taxon>
        <taxon>Spermatophyta</taxon>
        <taxon>Magnoliopsida</taxon>
        <taxon>Liliopsida</taxon>
        <taxon>Asparagales</taxon>
        <taxon>Orchidaceae</taxon>
        <taxon>Vanilloideae</taxon>
        <taxon>Vanilleae</taxon>
        <taxon>Vanilla</taxon>
    </lineage>
</organism>